<evidence type="ECO:0000313" key="2">
    <source>
        <dbReference type="EMBL" id="PSL19610.1"/>
    </source>
</evidence>
<evidence type="ECO:0000313" key="3">
    <source>
        <dbReference type="Proteomes" id="UP000240418"/>
    </source>
</evidence>
<protein>
    <submittedName>
        <fullName evidence="2">Uncharacterized protein</fullName>
    </submittedName>
</protein>
<dbReference type="RefSeq" id="WP_133169943.1">
    <property type="nucleotide sequence ID" value="NZ_PYGJ01000005.1"/>
</dbReference>
<reference evidence="2 3" key="1">
    <citation type="submission" date="2018-03" db="EMBL/GenBank/DDBJ databases">
        <title>Genomic Encyclopedia of Archaeal and Bacterial Type Strains, Phase II (KMG-II): from individual species to whole genera.</title>
        <authorList>
            <person name="Goeker M."/>
        </authorList>
    </citation>
    <scope>NUCLEOTIDE SEQUENCE [LARGE SCALE GENOMIC DNA]</scope>
    <source>
        <strain evidence="2 3">DSM 100673</strain>
    </source>
</reference>
<comment type="caution">
    <text evidence="2">The sequence shown here is derived from an EMBL/GenBank/DDBJ whole genome shotgun (WGS) entry which is preliminary data.</text>
</comment>
<sequence length="147" mass="15883">MKLLRRAIALTLFLCMGTFAFAQEYITTQGRLSDPDFYRLISCGAPPGGDCNKPIVRWSSRDARRLTVGITRIDPAFPASRIPQIEAAVSSAIQQLNNSGADIKLRPSANRPKIPILLLDIPEGGTLHGTGISGLDGIEIEAARVQI</sequence>
<dbReference type="Proteomes" id="UP000240418">
    <property type="component" value="Unassembled WGS sequence"/>
</dbReference>
<organism evidence="2 3">
    <name type="scientific">Shimia abyssi</name>
    <dbReference type="NCBI Taxonomy" id="1662395"/>
    <lineage>
        <taxon>Bacteria</taxon>
        <taxon>Pseudomonadati</taxon>
        <taxon>Pseudomonadota</taxon>
        <taxon>Alphaproteobacteria</taxon>
        <taxon>Rhodobacterales</taxon>
        <taxon>Roseobacteraceae</taxon>
    </lineage>
</organism>
<keyword evidence="1" id="KW-0732">Signal</keyword>
<keyword evidence="3" id="KW-1185">Reference proteome</keyword>
<dbReference type="EMBL" id="PYGJ01000005">
    <property type="protein sequence ID" value="PSL19610.1"/>
    <property type="molecule type" value="Genomic_DNA"/>
</dbReference>
<gene>
    <name evidence="2" type="ORF">CLV88_10532</name>
</gene>
<feature type="signal peptide" evidence="1">
    <location>
        <begin position="1"/>
        <end position="22"/>
    </location>
</feature>
<name>A0A2P8FD15_9RHOB</name>
<dbReference type="AlphaFoldDB" id="A0A2P8FD15"/>
<dbReference type="OrthoDB" id="7861229at2"/>
<accession>A0A2P8FD15</accession>
<proteinExistence type="predicted"/>
<feature type="chain" id="PRO_5015185011" evidence="1">
    <location>
        <begin position="23"/>
        <end position="147"/>
    </location>
</feature>
<evidence type="ECO:0000256" key="1">
    <source>
        <dbReference type="SAM" id="SignalP"/>
    </source>
</evidence>